<dbReference type="Proteomes" id="UP000055024">
    <property type="component" value="Unassembled WGS sequence"/>
</dbReference>
<evidence type="ECO:0000313" key="2">
    <source>
        <dbReference type="Proteomes" id="UP000055024"/>
    </source>
</evidence>
<dbReference type="OrthoDB" id="10455518at2759"/>
<protein>
    <submittedName>
        <fullName evidence="1">Uncharacterized protein</fullName>
    </submittedName>
</protein>
<reference evidence="1 2" key="1">
    <citation type="submission" date="2015-01" db="EMBL/GenBank/DDBJ databases">
        <title>Evolution of Trichinella species and genotypes.</title>
        <authorList>
            <person name="Korhonen P.K."/>
            <person name="Edoardo P."/>
            <person name="Giuseppe L.R."/>
            <person name="Gasser R.B."/>
        </authorList>
    </citation>
    <scope>NUCLEOTIDE SEQUENCE [LARGE SCALE GENOMIC DNA]</scope>
    <source>
        <strain evidence="1">ISS1029</strain>
    </source>
</reference>
<dbReference type="EMBL" id="JYDP01000092">
    <property type="protein sequence ID" value="KRZ08064.1"/>
    <property type="molecule type" value="Genomic_DNA"/>
</dbReference>
<comment type="caution">
    <text evidence="1">The sequence shown here is derived from an EMBL/GenBank/DDBJ whole genome shotgun (WGS) entry which is preliminary data.</text>
</comment>
<keyword evidence="2" id="KW-1185">Reference proteome</keyword>
<accession>A0A0V1HCU0</accession>
<dbReference type="AlphaFoldDB" id="A0A0V1HCU0"/>
<evidence type="ECO:0000313" key="1">
    <source>
        <dbReference type="EMBL" id="KRZ08064.1"/>
    </source>
</evidence>
<organism evidence="1 2">
    <name type="scientific">Trichinella zimbabwensis</name>
    <dbReference type="NCBI Taxonomy" id="268475"/>
    <lineage>
        <taxon>Eukaryota</taxon>
        <taxon>Metazoa</taxon>
        <taxon>Ecdysozoa</taxon>
        <taxon>Nematoda</taxon>
        <taxon>Enoplea</taxon>
        <taxon>Dorylaimia</taxon>
        <taxon>Trichinellida</taxon>
        <taxon>Trichinellidae</taxon>
        <taxon>Trichinella</taxon>
    </lineage>
</organism>
<gene>
    <name evidence="1" type="ORF">T11_11973</name>
</gene>
<sequence>MPKFKSSRQYHCNEAEIIHIFPRAEQVVLREKVVALGINSASQSYAFKSYTEERMVKFIAFKLVTIYRAQLFISVNSS</sequence>
<proteinExistence type="predicted"/>
<name>A0A0V1HCU0_9BILA</name>